<reference evidence="1 2" key="1">
    <citation type="submission" date="2020-08" db="EMBL/GenBank/DDBJ databases">
        <authorList>
            <person name="Koutsovoulos G."/>
            <person name="Danchin GJ E."/>
        </authorList>
    </citation>
    <scope>NUCLEOTIDE SEQUENCE [LARGE SCALE GENOMIC DNA]</scope>
</reference>
<dbReference type="AlphaFoldDB" id="A0A6V7VYB8"/>
<proteinExistence type="predicted"/>
<comment type="caution">
    <text evidence="1">The sequence shown here is derived from an EMBL/GenBank/DDBJ whole genome shotgun (WGS) entry which is preliminary data.</text>
</comment>
<gene>
    <name evidence="1" type="ORF">MENT_LOCUS31878</name>
</gene>
<evidence type="ECO:0000313" key="2">
    <source>
        <dbReference type="Proteomes" id="UP000580250"/>
    </source>
</evidence>
<dbReference type="EMBL" id="CAJEWN010000354">
    <property type="protein sequence ID" value="CAD2179843.1"/>
    <property type="molecule type" value="Genomic_DNA"/>
</dbReference>
<protein>
    <submittedName>
        <fullName evidence="1">Uncharacterized protein</fullName>
    </submittedName>
</protein>
<name>A0A6V7VYB8_MELEN</name>
<accession>A0A6V7VYB8</accession>
<sequence>MADYPAGSELDIKSSLIYWKETFSSTTHQIFEHSNFTINK</sequence>
<organism evidence="1 2">
    <name type="scientific">Meloidogyne enterolobii</name>
    <name type="common">Root-knot nematode worm</name>
    <name type="synonym">Meloidogyne mayaguensis</name>
    <dbReference type="NCBI Taxonomy" id="390850"/>
    <lineage>
        <taxon>Eukaryota</taxon>
        <taxon>Metazoa</taxon>
        <taxon>Ecdysozoa</taxon>
        <taxon>Nematoda</taxon>
        <taxon>Chromadorea</taxon>
        <taxon>Rhabditida</taxon>
        <taxon>Tylenchina</taxon>
        <taxon>Tylenchomorpha</taxon>
        <taxon>Tylenchoidea</taxon>
        <taxon>Meloidogynidae</taxon>
        <taxon>Meloidogyninae</taxon>
        <taxon>Meloidogyne</taxon>
    </lineage>
</organism>
<evidence type="ECO:0000313" key="1">
    <source>
        <dbReference type="EMBL" id="CAD2179843.1"/>
    </source>
</evidence>
<dbReference type="Proteomes" id="UP000580250">
    <property type="component" value="Unassembled WGS sequence"/>
</dbReference>